<evidence type="ECO:0000256" key="1">
    <source>
        <dbReference type="SAM" id="MobiDB-lite"/>
    </source>
</evidence>
<comment type="caution">
    <text evidence="2">The sequence shown here is derived from an EMBL/GenBank/DDBJ whole genome shotgun (WGS) entry which is preliminary data.</text>
</comment>
<accession>A0A4Y2CJC3</accession>
<organism evidence="2 3">
    <name type="scientific">Araneus ventricosus</name>
    <name type="common">Orbweaver spider</name>
    <name type="synonym">Epeira ventricosa</name>
    <dbReference type="NCBI Taxonomy" id="182803"/>
    <lineage>
        <taxon>Eukaryota</taxon>
        <taxon>Metazoa</taxon>
        <taxon>Ecdysozoa</taxon>
        <taxon>Arthropoda</taxon>
        <taxon>Chelicerata</taxon>
        <taxon>Arachnida</taxon>
        <taxon>Araneae</taxon>
        <taxon>Araneomorphae</taxon>
        <taxon>Entelegynae</taxon>
        <taxon>Araneoidea</taxon>
        <taxon>Araneidae</taxon>
        <taxon>Araneus</taxon>
    </lineage>
</organism>
<gene>
    <name evidence="2" type="ORF">AVEN_63360_1</name>
</gene>
<evidence type="ECO:0000313" key="3">
    <source>
        <dbReference type="Proteomes" id="UP000499080"/>
    </source>
</evidence>
<keyword evidence="3" id="KW-1185">Reference proteome</keyword>
<proteinExistence type="predicted"/>
<dbReference type="Proteomes" id="UP000499080">
    <property type="component" value="Unassembled WGS sequence"/>
</dbReference>
<reference evidence="2 3" key="1">
    <citation type="journal article" date="2019" name="Sci. Rep.">
        <title>Orb-weaving spider Araneus ventricosus genome elucidates the spidroin gene catalogue.</title>
        <authorList>
            <person name="Kono N."/>
            <person name="Nakamura H."/>
            <person name="Ohtoshi R."/>
            <person name="Moran D.A.P."/>
            <person name="Shinohara A."/>
            <person name="Yoshida Y."/>
            <person name="Fujiwara M."/>
            <person name="Mori M."/>
            <person name="Tomita M."/>
            <person name="Arakawa K."/>
        </authorList>
    </citation>
    <scope>NUCLEOTIDE SEQUENCE [LARGE SCALE GENOMIC DNA]</scope>
</reference>
<feature type="region of interest" description="Disordered" evidence="1">
    <location>
        <begin position="21"/>
        <end position="42"/>
    </location>
</feature>
<dbReference type="AlphaFoldDB" id="A0A4Y2CJC3"/>
<name>A0A4Y2CJC3_ARAVE</name>
<sequence>MHAELKKSTAGVPADLSTLLGVSESADEPMPTRRRQASHISGWEERLEQPTIRALSPSLTDAFFRVHSLLIPRPELLRNLSYEKYHNSERGRMYCYKNVMSLFCLDSVRS</sequence>
<protein>
    <submittedName>
        <fullName evidence="2">Uncharacterized protein</fullName>
    </submittedName>
</protein>
<dbReference type="EMBL" id="BGPR01086727">
    <property type="protein sequence ID" value="GBM04531.1"/>
    <property type="molecule type" value="Genomic_DNA"/>
</dbReference>
<evidence type="ECO:0000313" key="2">
    <source>
        <dbReference type="EMBL" id="GBM04531.1"/>
    </source>
</evidence>